<dbReference type="Proteomes" id="UP000218267">
    <property type="component" value="Chromosome"/>
</dbReference>
<protein>
    <submittedName>
        <fullName evidence="2">DNA-binding protein</fullName>
    </submittedName>
</protein>
<accession>A0A1Y1CQG3</accession>
<dbReference type="OrthoDB" id="280278at2"/>
<dbReference type="KEGG" id="mbas:ALGA_4219"/>
<dbReference type="PANTHER" id="PTHR37478">
    <property type="match status" value="1"/>
</dbReference>
<dbReference type="GO" id="GO:0003677">
    <property type="term" value="F:DNA binding"/>
    <property type="evidence" value="ECO:0007669"/>
    <property type="project" value="UniProtKB-KW"/>
</dbReference>
<dbReference type="AlphaFoldDB" id="A0A1Y1CQG3"/>
<comment type="similarity">
    <text evidence="1">Belongs to the UPF0251 family.</text>
</comment>
<reference evidence="2 3" key="1">
    <citation type="journal article" date="2018" name="Mar. Genomics">
        <title>Complete genome sequence of Marinifilaceae bacterium strain SPP2, isolated from the Antarctic marine sediment.</title>
        <authorList>
            <person name="Watanabe M."/>
            <person name="Kojima H."/>
            <person name="Fukui M."/>
        </authorList>
    </citation>
    <scope>NUCLEOTIDE SEQUENCE [LARGE SCALE GENOMIC DNA]</scope>
    <source>
        <strain evidence="2 3">SPP2</strain>
    </source>
</reference>
<keyword evidence="2" id="KW-0238">DNA-binding</keyword>
<dbReference type="EMBL" id="AP018042">
    <property type="protein sequence ID" value="BAX82510.1"/>
    <property type="molecule type" value="Genomic_DNA"/>
</dbReference>
<keyword evidence="3" id="KW-1185">Reference proteome</keyword>
<gene>
    <name evidence="2" type="ORF">ALGA_4219</name>
</gene>
<proteinExistence type="inferred from homology"/>
<evidence type="ECO:0000256" key="1">
    <source>
        <dbReference type="ARBA" id="ARBA00009350"/>
    </source>
</evidence>
<evidence type="ECO:0000313" key="2">
    <source>
        <dbReference type="EMBL" id="BAX82510.1"/>
    </source>
</evidence>
<reference evidence="3" key="2">
    <citation type="journal article" date="2020" name="Antonie Van Leeuwenhoek">
        <title>Labilibaculum antarcticum sp. nov., a novel facultative anaerobic, psychrotorelant bacterium isolated from marine sediment of Antarctica.</title>
        <authorList>
            <person name="Watanabe M."/>
            <person name="Kojima H."/>
            <person name="Fukui M."/>
        </authorList>
    </citation>
    <scope>NUCLEOTIDE SEQUENCE [LARGE SCALE GENOMIC DNA]</scope>
    <source>
        <strain evidence="3">SPP2</strain>
    </source>
</reference>
<dbReference type="RefSeq" id="WP_096432888.1">
    <property type="nucleotide sequence ID" value="NZ_AP018042.1"/>
</dbReference>
<dbReference type="InterPro" id="IPR002852">
    <property type="entry name" value="UPF0251"/>
</dbReference>
<sequence length="134" mass="15429">MPRRIRLRKVVEPPRFKGYRPFGVSSKSRKSVDLLYEEYEALKLADYDFLKHDEAAGLMGVSRPTFARIYESARRKIAMALVEAKEIKTVFGNAIMDKDWYLCSKCNARFNIPDTMDKGTCPACNSKQIELLNK</sequence>
<evidence type="ECO:0000313" key="3">
    <source>
        <dbReference type="Proteomes" id="UP000218267"/>
    </source>
</evidence>
<dbReference type="Pfam" id="PF02001">
    <property type="entry name" value="DUF134"/>
    <property type="match status" value="1"/>
</dbReference>
<dbReference type="PANTHER" id="PTHR37478:SF2">
    <property type="entry name" value="UPF0251 PROTEIN TK0562"/>
    <property type="match status" value="1"/>
</dbReference>
<organism evidence="2 3">
    <name type="scientific">Labilibaculum antarcticum</name>
    <dbReference type="NCBI Taxonomy" id="1717717"/>
    <lineage>
        <taxon>Bacteria</taxon>
        <taxon>Pseudomonadati</taxon>
        <taxon>Bacteroidota</taxon>
        <taxon>Bacteroidia</taxon>
        <taxon>Marinilabiliales</taxon>
        <taxon>Marinifilaceae</taxon>
        <taxon>Labilibaculum</taxon>
    </lineage>
</organism>
<name>A0A1Y1CQG3_9BACT</name>